<dbReference type="Gene3D" id="3.90.550.10">
    <property type="entry name" value="Spore Coat Polysaccharide Biosynthesis Protein SpsA, Chain A"/>
    <property type="match status" value="1"/>
</dbReference>
<keyword evidence="2" id="KW-0808">Transferase</keyword>
<sequence length="460" mass="54740">MNDARAVWYNQSFLSQLRTTLYKKLGDFDELGLIDYRLHMLSKITITPDFWEEIVDVNDYSVSIYDSLEEVKKSLKVHLCTKDEFTTAIVLTYNEDRCIRRCIHSLRDEVDEIIVIDTGSTDETLSIIGQLNEGHIKVLQTTWEEDFSKLRNLGIDESNDGWLFFIDADEWLNSNEKYLLKEFLSLFSTFPLKYQLTLSPLIKDKNEGDIMGVKRIFHKRSEIRFYGKVHEEPRRHGDATLQSQENINLRLPIYHDGYMPDILEEKNKAERNLRLLFKMREIESYNPRWLYFLIREGMDTVSSTYIETLFDQAFNYSNEENYKSQKNYTIPLMRLLLRYRFKQQKYDIVQDVANRLKGYQPKDSDAVFYSTVAYIFKMKTELKTMLDEVISFRENQLDLEYDELHSEELRIDTVIAMLLFECGMYEQANKYFQFLKDEGLLPSIINMYKKALMDVEYFRG</sequence>
<dbReference type="PANTHER" id="PTHR43630">
    <property type="entry name" value="POLY-BETA-1,6-N-ACETYL-D-GLUCOSAMINE SYNTHASE"/>
    <property type="match status" value="1"/>
</dbReference>
<dbReference type="OrthoDB" id="9815923at2"/>
<accession>A0A1I5LA97</accession>
<dbReference type="Proteomes" id="UP000198892">
    <property type="component" value="Unassembled WGS sequence"/>
</dbReference>
<proteinExistence type="predicted"/>
<evidence type="ECO:0000313" key="3">
    <source>
        <dbReference type="Proteomes" id="UP000198892"/>
    </source>
</evidence>
<organism evidence="2 3">
    <name type="scientific">Salibacterium halotolerans</name>
    <dbReference type="NCBI Taxonomy" id="1884432"/>
    <lineage>
        <taxon>Bacteria</taxon>
        <taxon>Bacillati</taxon>
        <taxon>Bacillota</taxon>
        <taxon>Bacilli</taxon>
        <taxon>Bacillales</taxon>
        <taxon>Bacillaceae</taxon>
    </lineage>
</organism>
<evidence type="ECO:0000259" key="1">
    <source>
        <dbReference type="Pfam" id="PF00535"/>
    </source>
</evidence>
<dbReference type="SUPFAM" id="SSF53448">
    <property type="entry name" value="Nucleotide-diphospho-sugar transferases"/>
    <property type="match status" value="1"/>
</dbReference>
<evidence type="ECO:0000313" key="2">
    <source>
        <dbReference type="EMBL" id="SFO93641.1"/>
    </source>
</evidence>
<dbReference type="STRING" id="1884432.SAMN05518683_101147"/>
<keyword evidence="3" id="KW-1185">Reference proteome</keyword>
<reference evidence="3" key="1">
    <citation type="submission" date="2016-10" db="EMBL/GenBank/DDBJ databases">
        <authorList>
            <person name="Varghese N."/>
            <person name="Submissions S."/>
        </authorList>
    </citation>
    <scope>NUCLEOTIDE SEQUENCE [LARGE SCALE GENOMIC DNA]</scope>
    <source>
        <strain evidence="3">S7</strain>
    </source>
</reference>
<dbReference type="InterPro" id="IPR001173">
    <property type="entry name" value="Glyco_trans_2-like"/>
</dbReference>
<dbReference type="RefSeq" id="WP_093334732.1">
    <property type="nucleotide sequence ID" value="NZ_FOXD01000001.1"/>
</dbReference>
<dbReference type="InterPro" id="IPR029044">
    <property type="entry name" value="Nucleotide-diphossugar_trans"/>
</dbReference>
<feature type="domain" description="Glycosyltransferase 2-like" evidence="1">
    <location>
        <begin position="88"/>
        <end position="176"/>
    </location>
</feature>
<gene>
    <name evidence="2" type="ORF">SAMN05518683_101147</name>
</gene>
<protein>
    <submittedName>
        <fullName evidence="2">Glycosyltransferase involved in cell wall bisynthesis</fullName>
    </submittedName>
</protein>
<dbReference type="AlphaFoldDB" id="A0A1I5LA97"/>
<name>A0A1I5LA97_9BACI</name>
<dbReference type="GO" id="GO:0016740">
    <property type="term" value="F:transferase activity"/>
    <property type="evidence" value="ECO:0007669"/>
    <property type="project" value="UniProtKB-KW"/>
</dbReference>
<dbReference type="PANTHER" id="PTHR43630:SF2">
    <property type="entry name" value="GLYCOSYLTRANSFERASE"/>
    <property type="match status" value="1"/>
</dbReference>
<dbReference type="Pfam" id="PF00535">
    <property type="entry name" value="Glycos_transf_2"/>
    <property type="match status" value="1"/>
</dbReference>
<dbReference type="EMBL" id="FOXD01000001">
    <property type="protein sequence ID" value="SFO93641.1"/>
    <property type="molecule type" value="Genomic_DNA"/>
</dbReference>